<dbReference type="PANTHER" id="PTHR48051">
    <property type="match status" value="1"/>
</dbReference>
<accession>A0A1E3PQ33</accession>
<dbReference type="EMBL" id="KV454407">
    <property type="protein sequence ID" value="ODQ66947.1"/>
    <property type="molecule type" value="Genomic_DNA"/>
</dbReference>
<dbReference type="InterPro" id="IPR032675">
    <property type="entry name" value="LRR_dom_sf"/>
</dbReference>
<dbReference type="GO" id="GO:0005737">
    <property type="term" value="C:cytoplasm"/>
    <property type="evidence" value="ECO:0007669"/>
    <property type="project" value="TreeGrafter"/>
</dbReference>
<dbReference type="SMART" id="SM00369">
    <property type="entry name" value="LRR_TYP"/>
    <property type="match status" value="2"/>
</dbReference>
<dbReference type="PROSITE" id="PS51450">
    <property type="entry name" value="LRR"/>
    <property type="match status" value="2"/>
</dbReference>
<organism evidence="3 4">
    <name type="scientific">Nadsonia fulvescens var. elongata DSM 6958</name>
    <dbReference type="NCBI Taxonomy" id="857566"/>
    <lineage>
        <taxon>Eukaryota</taxon>
        <taxon>Fungi</taxon>
        <taxon>Dikarya</taxon>
        <taxon>Ascomycota</taxon>
        <taxon>Saccharomycotina</taxon>
        <taxon>Dipodascomycetes</taxon>
        <taxon>Dipodascales</taxon>
        <taxon>Dipodascales incertae sedis</taxon>
        <taxon>Nadsonia</taxon>
    </lineage>
</organism>
<reference evidence="3 4" key="1">
    <citation type="journal article" date="2016" name="Proc. Natl. Acad. Sci. U.S.A.">
        <title>Comparative genomics of biotechnologically important yeasts.</title>
        <authorList>
            <person name="Riley R."/>
            <person name="Haridas S."/>
            <person name="Wolfe K.H."/>
            <person name="Lopes M.R."/>
            <person name="Hittinger C.T."/>
            <person name="Goeker M."/>
            <person name="Salamov A.A."/>
            <person name="Wisecaver J.H."/>
            <person name="Long T.M."/>
            <person name="Calvey C.H."/>
            <person name="Aerts A.L."/>
            <person name="Barry K.W."/>
            <person name="Choi C."/>
            <person name="Clum A."/>
            <person name="Coughlan A.Y."/>
            <person name="Deshpande S."/>
            <person name="Douglass A.P."/>
            <person name="Hanson S.J."/>
            <person name="Klenk H.-P."/>
            <person name="LaButti K.M."/>
            <person name="Lapidus A."/>
            <person name="Lindquist E.A."/>
            <person name="Lipzen A.M."/>
            <person name="Meier-Kolthoff J.P."/>
            <person name="Ohm R.A."/>
            <person name="Otillar R.P."/>
            <person name="Pangilinan J.L."/>
            <person name="Peng Y."/>
            <person name="Rokas A."/>
            <person name="Rosa C.A."/>
            <person name="Scheuner C."/>
            <person name="Sibirny A.A."/>
            <person name="Slot J.C."/>
            <person name="Stielow J.B."/>
            <person name="Sun H."/>
            <person name="Kurtzman C.P."/>
            <person name="Blackwell M."/>
            <person name="Grigoriev I.V."/>
            <person name="Jeffries T.W."/>
        </authorList>
    </citation>
    <scope>NUCLEOTIDE SEQUENCE [LARGE SCALE GENOMIC DNA]</scope>
    <source>
        <strain evidence="3 4">DSM 6958</strain>
    </source>
</reference>
<dbReference type="AlphaFoldDB" id="A0A1E3PQ33"/>
<dbReference type="InterPro" id="IPR050216">
    <property type="entry name" value="LRR_domain-containing"/>
</dbReference>
<protein>
    <recommendedName>
        <fullName evidence="5">L domain-like protein</fullName>
    </recommendedName>
</protein>
<dbReference type="Gene3D" id="3.80.10.10">
    <property type="entry name" value="Ribonuclease Inhibitor"/>
    <property type="match status" value="1"/>
</dbReference>
<evidence type="ECO:0000313" key="3">
    <source>
        <dbReference type="EMBL" id="ODQ66947.1"/>
    </source>
</evidence>
<keyword evidence="1" id="KW-0433">Leucine-rich repeat</keyword>
<dbReference type="OrthoDB" id="1517790at2759"/>
<keyword evidence="2" id="KW-0677">Repeat</keyword>
<dbReference type="InterPro" id="IPR003591">
    <property type="entry name" value="Leu-rich_rpt_typical-subtyp"/>
</dbReference>
<gene>
    <name evidence="3" type="ORF">NADFUDRAFT_81593</name>
</gene>
<dbReference type="InterPro" id="IPR001611">
    <property type="entry name" value="Leu-rich_rpt"/>
</dbReference>
<dbReference type="Proteomes" id="UP000095009">
    <property type="component" value="Unassembled WGS sequence"/>
</dbReference>
<evidence type="ECO:0008006" key="5">
    <source>
        <dbReference type="Google" id="ProtNLM"/>
    </source>
</evidence>
<dbReference type="STRING" id="857566.A0A1E3PQ33"/>
<evidence type="ECO:0000256" key="2">
    <source>
        <dbReference type="ARBA" id="ARBA00022737"/>
    </source>
</evidence>
<evidence type="ECO:0000313" key="4">
    <source>
        <dbReference type="Proteomes" id="UP000095009"/>
    </source>
</evidence>
<proteinExistence type="predicted"/>
<dbReference type="InterPro" id="IPR025875">
    <property type="entry name" value="Leu-rich_rpt_4"/>
</dbReference>
<dbReference type="Pfam" id="PF12799">
    <property type="entry name" value="LRR_4"/>
    <property type="match status" value="1"/>
</dbReference>
<evidence type="ECO:0000256" key="1">
    <source>
        <dbReference type="ARBA" id="ARBA00022614"/>
    </source>
</evidence>
<dbReference type="PANTHER" id="PTHR48051:SF39">
    <property type="entry name" value="P53-INDUCED DEATH DOMAIN PROTEIN 1"/>
    <property type="match status" value="1"/>
</dbReference>
<sequence length="417" mass="47721">MSEHENKPEFPNYFPRPLLPFSHDQSRGFDEIILSTEPRAQVLGRKRNFDMTSDTLSDIGAIDSSTFSEYDTPSAKRAFNHNHPQITSDAEEVWTQELPDSSPPLNPRDFSSFECDFLVRNKDAGDEDNTLTDLVLPTATRMSSHNEADRLAVVRIRRAVEEGISKISLDSLDLDVIPDEVADLKDFISIPVDNIPFSNDVQLFLVDNHITELPCSLFEVVNLTVLSLRKNKISEIPPAIGKLQNLIELSLSNNQLEYLPSQILKLKNLRNFSVYPNRFLPLPLEANRDHLAESTDSKAVCIYRQSFITKNRNNSKEIIIAAPPLTEFCLNTVSRFHISERERRKWALPSNIQKMVDDSRMAYKYANSCGVCDRQLSVGIGYAYEWWEGLWGNSVTIKRFFCSTNCYQEWHNNLLLR</sequence>
<keyword evidence="4" id="KW-1185">Reference proteome</keyword>
<dbReference type="SUPFAM" id="SSF52058">
    <property type="entry name" value="L domain-like"/>
    <property type="match status" value="1"/>
</dbReference>
<name>A0A1E3PQ33_9ASCO</name>